<dbReference type="SUPFAM" id="SSF81296">
    <property type="entry name" value="E set domains"/>
    <property type="match status" value="1"/>
</dbReference>
<name>A0A9X0CVQ1_9CNID</name>
<sequence>MKHFFTNWRTDPVESRREQECPDLTHERNNTRILKEQEAELKAVIINFHIKENSEAHNTDQYEVEHLILKRGQAFDITVKFNRAYNPQTDFITLQFATDKNPHQNEAFTARVEIQDVLLLSKWGMQVKEASGNTVCLSVMSSAQAMIGCYDVKVETKRKGSCSGEISQYRCKNGEQIWFMEDS</sequence>
<comment type="caution">
    <text evidence="3">The sequence shown here is derived from an EMBL/GenBank/DDBJ whole genome shotgun (WGS) entry which is preliminary data.</text>
</comment>
<dbReference type="OrthoDB" id="437511at2759"/>
<dbReference type="AlphaFoldDB" id="A0A9X0CVQ1"/>
<reference evidence="3" key="1">
    <citation type="submission" date="2023-01" db="EMBL/GenBank/DDBJ databases">
        <title>Genome assembly of the deep-sea coral Lophelia pertusa.</title>
        <authorList>
            <person name="Herrera S."/>
            <person name="Cordes E."/>
        </authorList>
    </citation>
    <scope>NUCLEOTIDE SEQUENCE</scope>
    <source>
        <strain evidence="3">USNM1676648</strain>
        <tissue evidence="3">Polyp</tissue>
    </source>
</reference>
<dbReference type="Proteomes" id="UP001163046">
    <property type="component" value="Unassembled WGS sequence"/>
</dbReference>
<accession>A0A9X0CVQ1</accession>
<dbReference type="Gene3D" id="2.60.40.10">
    <property type="entry name" value="Immunoglobulins"/>
    <property type="match status" value="1"/>
</dbReference>
<dbReference type="InterPro" id="IPR001102">
    <property type="entry name" value="Transglutaminase_N"/>
</dbReference>
<evidence type="ECO:0000256" key="1">
    <source>
        <dbReference type="ARBA" id="ARBA00005968"/>
    </source>
</evidence>
<dbReference type="GO" id="GO:0003810">
    <property type="term" value="F:protein-glutamine gamma-glutamyltransferase activity"/>
    <property type="evidence" value="ECO:0007669"/>
    <property type="project" value="TreeGrafter"/>
</dbReference>
<dbReference type="InterPro" id="IPR050779">
    <property type="entry name" value="Transglutaminase"/>
</dbReference>
<evidence type="ECO:0000313" key="4">
    <source>
        <dbReference type="Proteomes" id="UP001163046"/>
    </source>
</evidence>
<comment type="similarity">
    <text evidence="1">Belongs to the transglutaminase superfamily. Transglutaminase family.</text>
</comment>
<keyword evidence="4" id="KW-1185">Reference proteome</keyword>
<dbReference type="InterPro" id="IPR013783">
    <property type="entry name" value="Ig-like_fold"/>
</dbReference>
<protein>
    <recommendedName>
        <fullName evidence="2">Transglutaminase N-terminal domain-containing protein</fullName>
    </recommendedName>
</protein>
<gene>
    <name evidence="3" type="ORF">OS493_029699</name>
</gene>
<dbReference type="PANTHER" id="PTHR11590:SF40">
    <property type="entry name" value="HEMOCYTE PROTEIN-GLUTAMINE GAMMA-GLUTAMYLTRANSFERASE-LIKE PROTEIN"/>
    <property type="match status" value="1"/>
</dbReference>
<dbReference type="PANTHER" id="PTHR11590">
    <property type="entry name" value="PROTEIN-GLUTAMINE GAMMA-GLUTAMYLTRANSFERASE"/>
    <property type="match status" value="1"/>
</dbReference>
<organism evidence="3 4">
    <name type="scientific">Desmophyllum pertusum</name>
    <dbReference type="NCBI Taxonomy" id="174260"/>
    <lineage>
        <taxon>Eukaryota</taxon>
        <taxon>Metazoa</taxon>
        <taxon>Cnidaria</taxon>
        <taxon>Anthozoa</taxon>
        <taxon>Hexacorallia</taxon>
        <taxon>Scleractinia</taxon>
        <taxon>Caryophylliina</taxon>
        <taxon>Caryophylliidae</taxon>
        <taxon>Desmophyllum</taxon>
    </lineage>
</organism>
<proteinExistence type="inferred from homology"/>
<evidence type="ECO:0000259" key="2">
    <source>
        <dbReference type="Pfam" id="PF00868"/>
    </source>
</evidence>
<evidence type="ECO:0000313" key="3">
    <source>
        <dbReference type="EMBL" id="KAJ7377340.1"/>
    </source>
</evidence>
<dbReference type="EMBL" id="MU826380">
    <property type="protein sequence ID" value="KAJ7377340.1"/>
    <property type="molecule type" value="Genomic_DNA"/>
</dbReference>
<dbReference type="InterPro" id="IPR014756">
    <property type="entry name" value="Ig_E-set"/>
</dbReference>
<dbReference type="Pfam" id="PF00868">
    <property type="entry name" value="Transglut_N"/>
    <property type="match status" value="1"/>
</dbReference>
<feature type="domain" description="Transglutaminase N-terminal" evidence="2">
    <location>
        <begin position="46"/>
        <end position="157"/>
    </location>
</feature>